<evidence type="ECO:0000313" key="1">
    <source>
        <dbReference type="EMBL" id="KAG9489124.1"/>
    </source>
</evidence>
<protein>
    <submittedName>
        <fullName evidence="1">Uncharacterized protein</fullName>
    </submittedName>
</protein>
<dbReference type="Proteomes" id="UP000770717">
    <property type="component" value="Unassembled WGS sequence"/>
</dbReference>
<evidence type="ECO:0000313" key="2">
    <source>
        <dbReference type="Proteomes" id="UP000770717"/>
    </source>
</evidence>
<comment type="caution">
    <text evidence="1">The sequence shown here is derived from an EMBL/GenBank/DDBJ whole genome shotgun (WGS) entry which is preliminary data.</text>
</comment>
<keyword evidence="2" id="KW-1185">Reference proteome</keyword>
<sequence>MTFHFILSVLNKYQLRGLSFSSTNIDCTRVKSRMLRRFIAPCIPLLYGSVNACTEVHVGVIWRPQQQGSDEAPARCGCFTSCRFSMTQNSAKRYCVVFFLNVVKNLKQNRS</sequence>
<name>A0A8J6KHF1_ELECQ</name>
<dbReference type="EMBL" id="WNTK01000002">
    <property type="protein sequence ID" value="KAG9489124.1"/>
    <property type="molecule type" value="Genomic_DNA"/>
</dbReference>
<organism evidence="1 2">
    <name type="scientific">Eleutherodactylus coqui</name>
    <name type="common">Puerto Rican coqui</name>
    <dbReference type="NCBI Taxonomy" id="57060"/>
    <lineage>
        <taxon>Eukaryota</taxon>
        <taxon>Metazoa</taxon>
        <taxon>Chordata</taxon>
        <taxon>Craniata</taxon>
        <taxon>Vertebrata</taxon>
        <taxon>Euteleostomi</taxon>
        <taxon>Amphibia</taxon>
        <taxon>Batrachia</taxon>
        <taxon>Anura</taxon>
        <taxon>Neobatrachia</taxon>
        <taxon>Hyloidea</taxon>
        <taxon>Eleutherodactylidae</taxon>
        <taxon>Eleutherodactylinae</taxon>
        <taxon>Eleutherodactylus</taxon>
        <taxon>Eleutherodactylus</taxon>
    </lineage>
</organism>
<gene>
    <name evidence="1" type="ORF">GDO78_005231</name>
</gene>
<reference evidence="1" key="1">
    <citation type="thesis" date="2020" institute="ProQuest LLC" country="789 East Eisenhower Parkway, Ann Arbor, MI, USA">
        <title>Comparative Genomics and Chromosome Evolution.</title>
        <authorList>
            <person name="Mudd A.B."/>
        </authorList>
    </citation>
    <scope>NUCLEOTIDE SEQUENCE</scope>
    <source>
        <strain evidence="1">HN-11 Male</strain>
        <tissue evidence="1">Kidney and liver</tissue>
    </source>
</reference>
<proteinExistence type="predicted"/>
<dbReference type="AlphaFoldDB" id="A0A8J6KHF1"/>
<accession>A0A8J6KHF1</accession>